<dbReference type="InterPro" id="IPR030395">
    <property type="entry name" value="GP_PDE_dom"/>
</dbReference>
<dbReference type="SUPFAM" id="SSF51695">
    <property type="entry name" value="PLC-like phosphodiesterases"/>
    <property type="match status" value="1"/>
</dbReference>
<protein>
    <submittedName>
        <fullName evidence="3">Phosphatidylglycerol phospholipase C</fullName>
    </submittedName>
</protein>
<dbReference type="CDD" id="cd08570">
    <property type="entry name" value="GDPD_YPL206cp_fungi"/>
    <property type="match status" value="1"/>
</dbReference>
<dbReference type="GO" id="GO:0006629">
    <property type="term" value="P:lipid metabolic process"/>
    <property type="evidence" value="ECO:0007669"/>
    <property type="project" value="InterPro"/>
</dbReference>
<dbReference type="PROSITE" id="PS51704">
    <property type="entry name" value="GP_PDE"/>
    <property type="match status" value="1"/>
</dbReference>
<keyword evidence="1" id="KW-1133">Transmembrane helix</keyword>
<dbReference type="Gene3D" id="3.20.20.190">
    <property type="entry name" value="Phosphatidylinositol (PI) phosphodiesterase"/>
    <property type="match status" value="1"/>
</dbReference>
<comment type="caution">
    <text evidence="3">The sequence shown here is derived from an EMBL/GenBank/DDBJ whole genome shotgun (WGS) entry which is preliminary data.</text>
</comment>
<reference evidence="3 4" key="1">
    <citation type="submission" date="2018-05" db="EMBL/GenBank/DDBJ databases">
        <title>Genome sequencing and assembly of the regulated plant pathogen Lachnellula willkommii and related sister species for the development of diagnostic species identification markers.</title>
        <authorList>
            <person name="Giroux E."/>
            <person name="Bilodeau G."/>
        </authorList>
    </citation>
    <scope>NUCLEOTIDE SEQUENCE [LARGE SCALE GENOMIC DNA]</scope>
    <source>
        <strain evidence="3 4">CBS 268.59</strain>
    </source>
</reference>
<evidence type="ECO:0000259" key="2">
    <source>
        <dbReference type="PROSITE" id="PS51704"/>
    </source>
</evidence>
<name>A0A8T9CF12_9HELO</name>
<evidence type="ECO:0000313" key="4">
    <source>
        <dbReference type="Proteomes" id="UP000469558"/>
    </source>
</evidence>
<dbReference type="EMBL" id="QGMK01000334">
    <property type="protein sequence ID" value="TVY82334.1"/>
    <property type="molecule type" value="Genomic_DNA"/>
</dbReference>
<dbReference type="InterPro" id="IPR017946">
    <property type="entry name" value="PLC-like_Pdiesterase_TIM-brl"/>
</dbReference>
<evidence type="ECO:0000313" key="3">
    <source>
        <dbReference type="EMBL" id="TVY82334.1"/>
    </source>
</evidence>
<dbReference type="Pfam" id="PF03009">
    <property type="entry name" value="GDPD"/>
    <property type="match status" value="1"/>
</dbReference>
<keyword evidence="1" id="KW-0472">Membrane</keyword>
<dbReference type="OrthoDB" id="1058301at2759"/>
<accession>A0A8T9CF12</accession>
<dbReference type="PANTHER" id="PTHR43805:SF1">
    <property type="entry name" value="GP-PDE DOMAIN-CONTAINING PROTEIN"/>
    <property type="match status" value="1"/>
</dbReference>
<keyword evidence="1" id="KW-0812">Transmembrane</keyword>
<sequence>MGETLRLLQDKMEVPLSTFTFAKSTPRGKKPQAIAHRGYKAANPENTMGAFKGAVKVGAHAIETDTHLSRDNVVVLSHDPTLKRCFGEETKIADCDWEYLKTLRTLKEPRQPMPRLKDLLEYLAMPGLEDIWVLLDVKLDDKPEDMFRLIAATLAEVPPSRPWNTRIIMGCWSATHVPLCSKYLPGYPITHIGFNIGYARQFLKISSVSFNMAKQILVGPCGKAFLRDVRKAKRSIFVWTVNEESWMKWCIRKKVDGVITDDPKKYLEICDSYDGEMVGFSLKSWLGIILINFWAPFFSLLFKLYYDLRLKRRSKA</sequence>
<dbReference type="PANTHER" id="PTHR43805">
    <property type="entry name" value="GLYCEROPHOSPHORYL DIESTER PHOSPHODIESTERASE"/>
    <property type="match status" value="1"/>
</dbReference>
<feature type="domain" description="GP-PDE" evidence="2">
    <location>
        <begin position="31"/>
        <end position="270"/>
    </location>
</feature>
<gene>
    <name evidence="3" type="ORF">LSUE1_G002493</name>
</gene>
<organism evidence="3 4">
    <name type="scientific">Lachnellula suecica</name>
    <dbReference type="NCBI Taxonomy" id="602035"/>
    <lineage>
        <taxon>Eukaryota</taxon>
        <taxon>Fungi</taxon>
        <taxon>Dikarya</taxon>
        <taxon>Ascomycota</taxon>
        <taxon>Pezizomycotina</taxon>
        <taxon>Leotiomycetes</taxon>
        <taxon>Helotiales</taxon>
        <taxon>Lachnaceae</taxon>
        <taxon>Lachnellula</taxon>
    </lineage>
</organism>
<proteinExistence type="predicted"/>
<feature type="transmembrane region" description="Helical" evidence="1">
    <location>
        <begin position="285"/>
        <end position="306"/>
    </location>
</feature>
<keyword evidence="4" id="KW-1185">Reference proteome</keyword>
<dbReference type="GO" id="GO:0008081">
    <property type="term" value="F:phosphoric diester hydrolase activity"/>
    <property type="evidence" value="ECO:0007669"/>
    <property type="project" value="InterPro"/>
</dbReference>
<dbReference type="Proteomes" id="UP000469558">
    <property type="component" value="Unassembled WGS sequence"/>
</dbReference>
<evidence type="ECO:0000256" key="1">
    <source>
        <dbReference type="SAM" id="Phobius"/>
    </source>
</evidence>
<dbReference type="AlphaFoldDB" id="A0A8T9CF12"/>